<reference evidence="2 3" key="1">
    <citation type="journal article" date="2013" name="Sci. Rep.">
        <title>Extraordinary expansion of a Sorangium cellulosum genome from an alkaline milieu.</title>
        <authorList>
            <person name="Han K."/>
            <person name="Li Z.F."/>
            <person name="Peng R."/>
            <person name="Zhu L.P."/>
            <person name="Zhou T."/>
            <person name="Wang L.G."/>
            <person name="Li S.G."/>
            <person name="Zhang X.B."/>
            <person name="Hu W."/>
            <person name="Wu Z.H."/>
            <person name="Qin N."/>
            <person name="Li Y.Z."/>
        </authorList>
    </citation>
    <scope>NUCLEOTIDE SEQUENCE [LARGE SCALE GENOMIC DNA]</scope>
    <source>
        <strain evidence="2 3">So0157-2</strain>
    </source>
</reference>
<feature type="region of interest" description="Disordered" evidence="1">
    <location>
        <begin position="78"/>
        <end position="114"/>
    </location>
</feature>
<dbReference type="KEGG" id="scu:SCE1572_20035"/>
<feature type="compositionally biased region" description="Low complexity" evidence="1">
    <location>
        <begin position="78"/>
        <end position="90"/>
    </location>
</feature>
<evidence type="ECO:0000313" key="3">
    <source>
        <dbReference type="Proteomes" id="UP000014803"/>
    </source>
</evidence>
<protein>
    <submittedName>
        <fullName evidence="2">Uncharacterized protein</fullName>
    </submittedName>
</protein>
<dbReference type="Proteomes" id="UP000014803">
    <property type="component" value="Chromosome"/>
</dbReference>
<feature type="compositionally biased region" description="Low complexity" evidence="1">
    <location>
        <begin position="99"/>
        <end position="114"/>
    </location>
</feature>
<organism evidence="2 3">
    <name type="scientific">Sorangium cellulosum So0157-2</name>
    <dbReference type="NCBI Taxonomy" id="1254432"/>
    <lineage>
        <taxon>Bacteria</taxon>
        <taxon>Pseudomonadati</taxon>
        <taxon>Myxococcota</taxon>
        <taxon>Polyangia</taxon>
        <taxon>Polyangiales</taxon>
        <taxon>Polyangiaceae</taxon>
        <taxon>Sorangium</taxon>
    </lineage>
</organism>
<dbReference type="HOGENOM" id="CLU_2119530_0_0_7"/>
<evidence type="ECO:0000256" key="1">
    <source>
        <dbReference type="SAM" id="MobiDB-lite"/>
    </source>
</evidence>
<dbReference type="STRING" id="1254432.SCE1572_20035"/>
<dbReference type="AlphaFoldDB" id="S4XW55"/>
<dbReference type="EMBL" id="CP003969">
    <property type="protein sequence ID" value="AGP36581.1"/>
    <property type="molecule type" value="Genomic_DNA"/>
</dbReference>
<evidence type="ECO:0000313" key="2">
    <source>
        <dbReference type="EMBL" id="AGP36581.1"/>
    </source>
</evidence>
<gene>
    <name evidence="2" type="ORF">SCE1572_20035</name>
</gene>
<proteinExistence type="predicted"/>
<sequence length="114" mass="11866">MSDRWSTPLPRTCSGDMYAGVPTATPVAVLWARASPASFATPKSSSLGKQRPLGSAATKMFSGFRSRCVIPAACAASSASAMPSRRATARPGERRTSRRISAPSVSPSSSSMTK</sequence>
<accession>S4XW55</accession>
<name>S4XW55_SORCE</name>